<comment type="caution">
    <text evidence="1">The sequence shown here is derived from an EMBL/GenBank/DDBJ whole genome shotgun (WGS) entry which is preliminary data.</text>
</comment>
<name>A0AAD7KHK9_9AGAR</name>
<dbReference type="Proteomes" id="UP001215280">
    <property type="component" value="Unassembled WGS sequence"/>
</dbReference>
<reference evidence="1" key="1">
    <citation type="submission" date="2023-03" db="EMBL/GenBank/DDBJ databases">
        <title>Massive genome expansion in bonnet fungi (Mycena s.s.) driven by repeated elements and novel gene families across ecological guilds.</title>
        <authorList>
            <consortium name="Lawrence Berkeley National Laboratory"/>
            <person name="Harder C.B."/>
            <person name="Miyauchi S."/>
            <person name="Viragh M."/>
            <person name="Kuo A."/>
            <person name="Thoen E."/>
            <person name="Andreopoulos B."/>
            <person name="Lu D."/>
            <person name="Skrede I."/>
            <person name="Drula E."/>
            <person name="Henrissat B."/>
            <person name="Morin E."/>
            <person name="Kohler A."/>
            <person name="Barry K."/>
            <person name="LaButti K."/>
            <person name="Morin E."/>
            <person name="Salamov A."/>
            <person name="Lipzen A."/>
            <person name="Mereny Z."/>
            <person name="Hegedus B."/>
            <person name="Baldrian P."/>
            <person name="Stursova M."/>
            <person name="Weitz H."/>
            <person name="Taylor A."/>
            <person name="Grigoriev I.V."/>
            <person name="Nagy L.G."/>
            <person name="Martin F."/>
            <person name="Kauserud H."/>
        </authorList>
    </citation>
    <scope>NUCLEOTIDE SEQUENCE</scope>
    <source>
        <strain evidence="1">CBHHK188m</strain>
    </source>
</reference>
<evidence type="ECO:0000313" key="1">
    <source>
        <dbReference type="EMBL" id="KAJ7784909.1"/>
    </source>
</evidence>
<dbReference type="EMBL" id="JARJLG010000001">
    <property type="protein sequence ID" value="KAJ7784909.1"/>
    <property type="molecule type" value="Genomic_DNA"/>
</dbReference>
<organism evidence="1 2">
    <name type="scientific">Mycena maculata</name>
    <dbReference type="NCBI Taxonomy" id="230809"/>
    <lineage>
        <taxon>Eukaryota</taxon>
        <taxon>Fungi</taxon>
        <taxon>Dikarya</taxon>
        <taxon>Basidiomycota</taxon>
        <taxon>Agaricomycotina</taxon>
        <taxon>Agaricomycetes</taxon>
        <taxon>Agaricomycetidae</taxon>
        <taxon>Agaricales</taxon>
        <taxon>Marasmiineae</taxon>
        <taxon>Mycenaceae</taxon>
        <taxon>Mycena</taxon>
    </lineage>
</organism>
<proteinExistence type="predicted"/>
<dbReference type="AlphaFoldDB" id="A0AAD7KHK9"/>
<protein>
    <submittedName>
        <fullName evidence="1">Uncharacterized protein</fullName>
    </submittedName>
</protein>
<gene>
    <name evidence="1" type="ORF">DFH07DRAFT_763522</name>
</gene>
<evidence type="ECO:0000313" key="2">
    <source>
        <dbReference type="Proteomes" id="UP001215280"/>
    </source>
</evidence>
<sequence>MATPTIPDDVCWYIGVQGGLSVRVALMRLNSSIHELICPLIYRHIHISRRRAYGLIHSLLCNVNLPPMVKSLVFDEGEFRPHLDETEWLKFFGARTTIMRPWTGLLAVEPDLEELALNSQLFITPPELPQLRAIKARAADVAHFLECKDLIVDVWLAPQPLFPGESGLTSADLRRFSVSPSRLKNVRLGASQFLDIFKVAPDLLTSVHYIILDECNEWHHFCFGEQLPAGIVLETAALLNERFLNLETLMLVSESAPRTPGGASPTKVCNSRSDSVPVPDVAPALVFSRVLSPLCRAPRLRTYHFCAFNHCVTFNNWGQVDEEVDVHEWEDHVAGALA</sequence>
<accession>A0AAD7KHK9</accession>
<keyword evidence="2" id="KW-1185">Reference proteome</keyword>